<feature type="compositionally biased region" description="Basic and acidic residues" evidence="1">
    <location>
        <begin position="21"/>
        <end position="45"/>
    </location>
</feature>
<evidence type="ECO:0000313" key="2">
    <source>
        <dbReference type="EMBL" id="GAA2213686.1"/>
    </source>
</evidence>
<reference evidence="2 3" key="1">
    <citation type="journal article" date="2019" name="Int. J. Syst. Evol. Microbiol.">
        <title>The Global Catalogue of Microorganisms (GCM) 10K type strain sequencing project: providing services to taxonomists for standard genome sequencing and annotation.</title>
        <authorList>
            <consortium name="The Broad Institute Genomics Platform"/>
            <consortium name="The Broad Institute Genome Sequencing Center for Infectious Disease"/>
            <person name="Wu L."/>
            <person name="Ma J."/>
        </authorList>
    </citation>
    <scope>NUCLEOTIDE SEQUENCE [LARGE SCALE GENOMIC DNA]</scope>
    <source>
        <strain evidence="2 3">JCM 16114</strain>
    </source>
</reference>
<gene>
    <name evidence="2" type="ORF">GCM10009850_091490</name>
</gene>
<feature type="region of interest" description="Disordered" evidence="1">
    <location>
        <begin position="87"/>
        <end position="108"/>
    </location>
</feature>
<comment type="caution">
    <text evidence="2">The sequence shown here is derived from an EMBL/GenBank/DDBJ whole genome shotgun (WGS) entry which is preliminary data.</text>
</comment>
<keyword evidence="3" id="KW-1185">Reference proteome</keyword>
<accession>A0ABN3CW14</accession>
<evidence type="ECO:0000256" key="1">
    <source>
        <dbReference type="SAM" id="MobiDB-lite"/>
    </source>
</evidence>
<protein>
    <submittedName>
        <fullName evidence="2">Uncharacterized protein</fullName>
    </submittedName>
</protein>
<dbReference type="EMBL" id="BAAAQX010000034">
    <property type="protein sequence ID" value="GAA2213686.1"/>
    <property type="molecule type" value="Genomic_DNA"/>
</dbReference>
<feature type="compositionally biased region" description="Basic and acidic residues" evidence="1">
    <location>
        <begin position="99"/>
        <end position="108"/>
    </location>
</feature>
<organism evidence="2 3">
    <name type="scientific">Nonomuraea monospora</name>
    <dbReference type="NCBI Taxonomy" id="568818"/>
    <lineage>
        <taxon>Bacteria</taxon>
        <taxon>Bacillati</taxon>
        <taxon>Actinomycetota</taxon>
        <taxon>Actinomycetes</taxon>
        <taxon>Streptosporangiales</taxon>
        <taxon>Streptosporangiaceae</taxon>
        <taxon>Nonomuraea</taxon>
    </lineage>
</organism>
<name>A0ABN3CW14_9ACTN</name>
<proteinExistence type="predicted"/>
<sequence length="108" mass="11626">MLTGAGQAHASPDPIKSLRKQFAEGRGVRVSETTRDKTSKVKDLPPTRTTGTIELGSSGAGDYDLTSRWKITPPPADEIVGFEELEGPFASQENDEPLTLDRGDLSAR</sequence>
<dbReference type="Proteomes" id="UP001499843">
    <property type="component" value="Unassembled WGS sequence"/>
</dbReference>
<feature type="region of interest" description="Disordered" evidence="1">
    <location>
        <begin position="1"/>
        <end position="75"/>
    </location>
</feature>
<evidence type="ECO:0000313" key="3">
    <source>
        <dbReference type="Proteomes" id="UP001499843"/>
    </source>
</evidence>